<evidence type="ECO:0000256" key="1">
    <source>
        <dbReference type="ARBA" id="ARBA00022729"/>
    </source>
</evidence>
<dbReference type="Gene3D" id="2.40.160.20">
    <property type="match status" value="1"/>
</dbReference>
<feature type="signal peptide" evidence="2">
    <location>
        <begin position="1"/>
        <end position="26"/>
    </location>
</feature>
<name>S7TCT3_DESML</name>
<dbReference type="RefSeq" id="WP_020878160.1">
    <property type="nucleotide sequence ID" value="NZ_ATHJ01000116.1"/>
</dbReference>
<proteinExistence type="predicted"/>
<reference evidence="4 5" key="1">
    <citation type="journal article" date="2013" name="Genome Announc.">
        <title>Draft genome sequences for three mercury-methylating, sulfate-reducing bacteria.</title>
        <authorList>
            <person name="Brown S.D."/>
            <person name="Hurt R.A.Jr."/>
            <person name="Gilmour C.C."/>
            <person name="Elias D.A."/>
        </authorList>
    </citation>
    <scope>NUCLEOTIDE SEQUENCE [LARGE SCALE GENOMIC DNA]</scope>
    <source>
        <strain evidence="4 5">DSM 2059</strain>
    </source>
</reference>
<dbReference type="eggNOG" id="ENOG5033W0F">
    <property type="taxonomic scope" value="Bacteria"/>
</dbReference>
<keyword evidence="1 2" id="KW-0732">Signal</keyword>
<evidence type="ECO:0000256" key="2">
    <source>
        <dbReference type="SAM" id="SignalP"/>
    </source>
</evidence>
<dbReference type="AlphaFoldDB" id="S7TCT3"/>
<dbReference type="Pfam" id="PF13505">
    <property type="entry name" value="OMP_b-brl"/>
    <property type="match status" value="1"/>
</dbReference>
<dbReference type="EMBL" id="ATHJ01000116">
    <property type="protein sequence ID" value="EPR34340.1"/>
    <property type="molecule type" value="Genomic_DNA"/>
</dbReference>
<organism evidence="4 5">
    <name type="scientific">Desulfococcus multivorans DSM 2059</name>
    <dbReference type="NCBI Taxonomy" id="1121405"/>
    <lineage>
        <taxon>Bacteria</taxon>
        <taxon>Pseudomonadati</taxon>
        <taxon>Thermodesulfobacteriota</taxon>
        <taxon>Desulfobacteria</taxon>
        <taxon>Desulfobacterales</taxon>
        <taxon>Desulfococcaceae</taxon>
        <taxon>Desulfococcus</taxon>
    </lineage>
</organism>
<keyword evidence="5" id="KW-1185">Reference proteome</keyword>
<gene>
    <name evidence="4" type="ORF">dsmv_0806</name>
</gene>
<dbReference type="STRING" id="897.B2D07_09800"/>
<sequence length="329" mass="35457">MKKCRYISLSLICAFFICALSTVTSIAGDATLLDFQNALGIQTDTAFLGMPLSDIREGDVIDAVVVDASKMGGCKPGDRVKLFFMGEDKWMVKHLDSGNAVDIVTVHQNGTLKLAKTGTYTPATSETAPAPTTSNMDDSRHLTAVFKAGGYFPNNDLDDFDTGFNAELALNRYLSPYFALEASIGYANTDDAANGNFYAVVNNDVYTIPARADADIHIIPVTASAKGVLPFNQGEVYLGGGLGVYYVYGDFDIQVAGFEVTADDHDAVLGAHIVAGLNINIDKRVFLGIEGKRIFTDEAELSDTIEDIPIEAEFDLNGYTLTGQIGYRF</sequence>
<comment type="caution">
    <text evidence="4">The sequence shown here is derived from an EMBL/GenBank/DDBJ whole genome shotgun (WGS) entry which is preliminary data.</text>
</comment>
<accession>S7TCT3</accession>
<evidence type="ECO:0000259" key="3">
    <source>
        <dbReference type="Pfam" id="PF13505"/>
    </source>
</evidence>
<evidence type="ECO:0000313" key="5">
    <source>
        <dbReference type="Proteomes" id="UP000014977"/>
    </source>
</evidence>
<dbReference type="OrthoDB" id="5397288at2"/>
<dbReference type="InterPro" id="IPR011250">
    <property type="entry name" value="OMP/PagP_B-barrel"/>
</dbReference>
<dbReference type="SUPFAM" id="SSF56925">
    <property type="entry name" value="OMPA-like"/>
    <property type="match status" value="1"/>
</dbReference>
<dbReference type="InterPro" id="IPR027385">
    <property type="entry name" value="Beta-barrel_OMP"/>
</dbReference>
<evidence type="ECO:0000313" key="4">
    <source>
        <dbReference type="EMBL" id="EPR34340.1"/>
    </source>
</evidence>
<feature type="domain" description="Outer membrane protein beta-barrel" evidence="3">
    <location>
        <begin position="148"/>
        <end position="329"/>
    </location>
</feature>
<dbReference type="Proteomes" id="UP000014977">
    <property type="component" value="Unassembled WGS sequence"/>
</dbReference>
<feature type="chain" id="PRO_5030177180" description="Outer membrane protein beta-barrel domain-containing protein" evidence="2">
    <location>
        <begin position="27"/>
        <end position="329"/>
    </location>
</feature>
<protein>
    <recommendedName>
        <fullName evidence="3">Outer membrane protein beta-barrel domain-containing protein</fullName>
    </recommendedName>
</protein>